<dbReference type="KEGG" id="vg:65115899"/>
<proteinExistence type="predicted"/>
<dbReference type="Proteomes" id="UP000263402">
    <property type="component" value="Segment"/>
</dbReference>
<sequence length="87" mass="9674">MKLFPRLTEARADLAEMRNLKDRARHTADDRARILANVLDEHTALTRQSVVGGHLHLTCCTCGTAWPCVTASIILGGTITTEDWDDR</sequence>
<gene>
    <name evidence="1" type="primary">67</name>
    <name evidence="1" type="ORF">SEA_TILLYBOBJOE_67</name>
</gene>
<name>A0A385DU02_9CAUD</name>
<evidence type="ECO:0000313" key="1">
    <source>
        <dbReference type="EMBL" id="AXQ62298.1"/>
    </source>
</evidence>
<accession>A0A385DU02</accession>
<evidence type="ECO:0000313" key="2">
    <source>
        <dbReference type="Proteomes" id="UP000263402"/>
    </source>
</evidence>
<dbReference type="RefSeq" id="YP_010098230.1">
    <property type="nucleotide sequence ID" value="NC_055765.1"/>
</dbReference>
<keyword evidence="2" id="KW-1185">Reference proteome</keyword>
<reference evidence="1 2" key="1">
    <citation type="submission" date="2018-07" db="EMBL/GenBank/DDBJ databases">
        <authorList>
            <person name="Washington J.M."/>
            <person name="Stoner K.N."/>
            <person name="Veracka M."/>
            <person name="Ewers R.M."/>
            <person name="Paschalis M.I."/>
            <person name="Maciver D.B."/>
            <person name="Nichols C.D."/>
            <person name="Santiago X."/>
            <person name="Osorio S.M."/>
            <person name="Scaff D.S."/>
            <person name="Mercado F.J."/>
            <person name="Tamondong K.G."/>
            <person name="Nicholson R.L."/>
            <person name="Antonucci M.K."/>
            <person name="Anger G.K."/>
            <person name="Petit-Frere T."/>
            <person name="Garlena R.A."/>
            <person name="Russell D.A."/>
            <person name="Pope W.H."/>
            <person name="Jacobs-Sera D."/>
            <person name="Hatfull G.F."/>
        </authorList>
    </citation>
    <scope>NUCLEOTIDE SEQUENCE [LARGE SCALE GENOMIC DNA]</scope>
</reference>
<dbReference type="EMBL" id="MH669015">
    <property type="protein sequence ID" value="AXQ62298.1"/>
    <property type="molecule type" value="Genomic_DNA"/>
</dbReference>
<dbReference type="GeneID" id="65115899"/>
<organism evidence="1 2">
    <name type="scientific">Gordonia phage TillyBobJoe</name>
    <dbReference type="NCBI Taxonomy" id="2301560"/>
    <lineage>
        <taxon>Viruses</taxon>
        <taxon>Duplodnaviria</taxon>
        <taxon>Heunggongvirae</taxon>
        <taxon>Uroviricota</taxon>
        <taxon>Caudoviricetes</taxon>
        <taxon>Stackebrandtviridae</taxon>
        <taxon>Frickvirinae</taxon>
        <taxon>Wizardvirus</taxon>
        <taxon>Wizardvirus tillybobjoe</taxon>
    </lineage>
</organism>
<protein>
    <submittedName>
        <fullName evidence="1">Uncharacterized protein</fullName>
    </submittedName>
</protein>